<evidence type="ECO:0000256" key="1">
    <source>
        <dbReference type="SAM" id="SignalP"/>
    </source>
</evidence>
<accession>A4JNL6</accession>
<dbReference type="Proteomes" id="UP000002287">
    <property type="component" value="Chromosome 2"/>
</dbReference>
<organism evidence="2 3">
    <name type="scientific">Burkholderia vietnamiensis (strain G4 / LMG 22486)</name>
    <name type="common">Burkholderia cepacia (strain R1808)</name>
    <dbReference type="NCBI Taxonomy" id="269482"/>
    <lineage>
        <taxon>Bacteria</taxon>
        <taxon>Pseudomonadati</taxon>
        <taxon>Pseudomonadota</taxon>
        <taxon>Betaproteobacteria</taxon>
        <taxon>Burkholderiales</taxon>
        <taxon>Burkholderiaceae</taxon>
        <taxon>Burkholderia</taxon>
        <taxon>Burkholderia cepacia complex</taxon>
    </lineage>
</organism>
<dbReference type="HOGENOM" id="CLU_1902794_0_0_4"/>
<gene>
    <name evidence="2" type="ordered locus">Bcep1808_4912</name>
</gene>
<protein>
    <submittedName>
        <fullName evidence="2">Uncharacterized protein</fullName>
    </submittedName>
</protein>
<evidence type="ECO:0000313" key="3">
    <source>
        <dbReference type="Proteomes" id="UP000002287"/>
    </source>
</evidence>
<keyword evidence="1" id="KW-0732">Signal</keyword>
<dbReference type="AlphaFoldDB" id="A4JNL6"/>
<sequence>MRQCPTPVITTMANTSALSTAASAATPAAPLTSCHARSMRFICLLRSVRPGAAWPRSLGRVPPSAVIAAAVSGHPARVVRAEPEGCRGVDRARTAEGGLGAVREPCIDRFVDMDFPARPSQHADAETERSGGR</sequence>
<feature type="chain" id="PRO_5002670222" evidence="1">
    <location>
        <begin position="25"/>
        <end position="133"/>
    </location>
</feature>
<name>A4JNL6_BURVG</name>
<feature type="signal peptide" evidence="1">
    <location>
        <begin position="1"/>
        <end position="24"/>
    </location>
</feature>
<reference evidence="3" key="1">
    <citation type="submission" date="2007-03" db="EMBL/GenBank/DDBJ databases">
        <title>Complete sequence of chromosome 2 of Burkholderia vietnamiensis G4.</title>
        <authorList>
            <consortium name="US DOE Joint Genome Institute"/>
            <person name="Copeland A."/>
            <person name="Lucas S."/>
            <person name="Lapidus A."/>
            <person name="Barry K."/>
            <person name="Detter J.C."/>
            <person name="Glavina del Rio T."/>
            <person name="Hammon N."/>
            <person name="Israni S."/>
            <person name="Dalin E."/>
            <person name="Tice H."/>
            <person name="Pitluck S."/>
            <person name="Chain P."/>
            <person name="Malfatti S."/>
            <person name="Shin M."/>
            <person name="Vergez L."/>
            <person name="Schmutz J."/>
            <person name="Larimer F."/>
            <person name="Land M."/>
            <person name="Hauser L."/>
            <person name="Kyrpides N."/>
            <person name="Tiedje J."/>
            <person name="Richardson P."/>
        </authorList>
    </citation>
    <scope>NUCLEOTIDE SEQUENCE [LARGE SCALE GENOMIC DNA]</scope>
    <source>
        <strain evidence="3">G4 / LMG 22486</strain>
    </source>
</reference>
<proteinExistence type="predicted"/>
<dbReference type="EMBL" id="CP000615">
    <property type="protein sequence ID" value="ABO57869.1"/>
    <property type="molecule type" value="Genomic_DNA"/>
</dbReference>
<evidence type="ECO:0000313" key="2">
    <source>
        <dbReference type="EMBL" id="ABO57869.1"/>
    </source>
</evidence>
<dbReference type="KEGG" id="bvi:Bcep1808_4912"/>